<protein>
    <submittedName>
        <fullName evidence="2">Uncharacterized protein</fullName>
    </submittedName>
</protein>
<dbReference type="Proteomes" id="UP000749559">
    <property type="component" value="Unassembled WGS sequence"/>
</dbReference>
<feature type="region of interest" description="Disordered" evidence="1">
    <location>
        <begin position="423"/>
        <end position="451"/>
    </location>
</feature>
<organism evidence="2 3">
    <name type="scientific">Owenia fusiformis</name>
    <name type="common">Polychaete worm</name>
    <dbReference type="NCBI Taxonomy" id="6347"/>
    <lineage>
        <taxon>Eukaryota</taxon>
        <taxon>Metazoa</taxon>
        <taxon>Spiralia</taxon>
        <taxon>Lophotrochozoa</taxon>
        <taxon>Annelida</taxon>
        <taxon>Polychaeta</taxon>
        <taxon>Sedentaria</taxon>
        <taxon>Canalipalpata</taxon>
        <taxon>Sabellida</taxon>
        <taxon>Oweniida</taxon>
        <taxon>Oweniidae</taxon>
        <taxon>Owenia</taxon>
    </lineage>
</organism>
<keyword evidence="3" id="KW-1185">Reference proteome</keyword>
<comment type="caution">
    <text evidence="2">The sequence shown here is derived from an EMBL/GenBank/DDBJ whole genome shotgun (WGS) entry which is preliminary data.</text>
</comment>
<feature type="compositionally biased region" description="Polar residues" evidence="1">
    <location>
        <begin position="423"/>
        <end position="439"/>
    </location>
</feature>
<dbReference type="EMBL" id="CAIIXF020000005">
    <property type="protein sequence ID" value="CAH1784154.1"/>
    <property type="molecule type" value="Genomic_DNA"/>
</dbReference>
<evidence type="ECO:0000313" key="2">
    <source>
        <dbReference type="EMBL" id="CAH1784154.1"/>
    </source>
</evidence>
<proteinExistence type="predicted"/>
<reference evidence="2" key="1">
    <citation type="submission" date="2022-03" db="EMBL/GenBank/DDBJ databases">
        <authorList>
            <person name="Martin C."/>
        </authorList>
    </citation>
    <scope>NUCLEOTIDE SEQUENCE</scope>
</reference>
<feature type="region of interest" description="Disordered" evidence="1">
    <location>
        <begin position="630"/>
        <end position="649"/>
    </location>
</feature>
<feature type="non-terminal residue" evidence="2">
    <location>
        <position position="694"/>
    </location>
</feature>
<evidence type="ECO:0000256" key="1">
    <source>
        <dbReference type="SAM" id="MobiDB-lite"/>
    </source>
</evidence>
<name>A0A8J1T6A4_OWEFU</name>
<feature type="compositionally biased region" description="Low complexity" evidence="1">
    <location>
        <begin position="98"/>
        <end position="107"/>
    </location>
</feature>
<evidence type="ECO:0000313" key="3">
    <source>
        <dbReference type="Proteomes" id="UP000749559"/>
    </source>
</evidence>
<feature type="compositionally biased region" description="Basic and acidic residues" evidence="1">
    <location>
        <begin position="440"/>
        <end position="451"/>
    </location>
</feature>
<dbReference type="AlphaFoldDB" id="A0A8J1T6A4"/>
<feature type="region of interest" description="Disordered" evidence="1">
    <location>
        <begin position="92"/>
        <end position="113"/>
    </location>
</feature>
<sequence length="694" mass="74052">MDFSALDVLAAAASLKSDNIRVNSESVEDVLVKSPQYSKHSDSAVDGMACDHEISDTTDQITTDIKVDGEAEKKIQNVAVHNSCLTNLLRTNSEDQSESISTTDSSSNNNKPNILIKTVKPLSTVTVHAVNNDKSAINNKSSETDRLQVATNNGIRKVTTIGSTKPNQTGITTIGSQNANQQKSKIIYLKSNNAGLVQNLSLSNIGASRTYTIDGKRVVVLKKSDLLNSNLDPSHVKVIKGGTTSTNAMAATSIAPTVVPLSTSVPLSKTHPKISRIITLPKASEASHLGVNRKDGIAGIKPIDTRTSIVLPQKNILSSTNASVVHVNSTSKIIVKPNTTTMNVTNLQVPTPLSQRLSTHLQDSSGTTNELHMNSYHAIKTNGLNIGAQPVNSTQLQTIDSKTENVIGESLKSTFVLDTTSSNMDVPQKTLQNVPSSNEDTSKSKNTDKTDIYTKLSKVDMEPSNLNTNGDTSKSEYTDISNINTKLPKDDIEPSNLNTDLTNVDIQTQSETLNSSRGTFTFNNSQNNIEQLSIESVSKNASTSNVELLPQANATSVSTIPTVSTASTSTSAKMTKIEKSEIKPDITLNIPVSTNSQAFSILTNFMKPIPAMMSSGTPGEVLLKPLQTGVSSTTPVMPKRRGRPLGATGSKKVTLNNGTFGQLQSSVPLSSMQGNVNLETLKTALQSGSPNNRV</sequence>
<accession>A0A8J1T6A4</accession>
<gene>
    <name evidence="2" type="ORF">OFUS_LOCUS10400</name>
</gene>